<dbReference type="AlphaFoldDB" id="A0A438ID75"/>
<dbReference type="EMBL" id="QGNW01000120">
    <property type="protein sequence ID" value="RVW94662.1"/>
    <property type="molecule type" value="Genomic_DNA"/>
</dbReference>
<dbReference type="PANTHER" id="PTHR34380">
    <property type="entry name" value="BNAA03G12380D PROTEIN"/>
    <property type="match status" value="1"/>
</dbReference>
<evidence type="ECO:0000313" key="3">
    <source>
        <dbReference type="Proteomes" id="UP000288805"/>
    </source>
</evidence>
<feature type="region of interest" description="Disordered" evidence="1">
    <location>
        <begin position="312"/>
        <end position="351"/>
    </location>
</feature>
<feature type="compositionally biased region" description="Polar residues" evidence="1">
    <location>
        <begin position="312"/>
        <end position="329"/>
    </location>
</feature>
<feature type="compositionally biased region" description="Acidic residues" evidence="1">
    <location>
        <begin position="330"/>
        <end position="348"/>
    </location>
</feature>
<reference evidence="2 3" key="1">
    <citation type="journal article" date="2018" name="PLoS Genet.">
        <title>Population sequencing reveals clonal diversity and ancestral inbreeding in the grapevine cultivar Chardonnay.</title>
        <authorList>
            <person name="Roach M.J."/>
            <person name="Johnson D.L."/>
            <person name="Bohlmann J."/>
            <person name="van Vuuren H.J."/>
            <person name="Jones S.J."/>
            <person name="Pretorius I.S."/>
            <person name="Schmidt S.A."/>
            <person name="Borneman A.R."/>
        </authorList>
    </citation>
    <scope>NUCLEOTIDE SEQUENCE [LARGE SCALE GENOMIC DNA]</scope>
    <source>
        <strain evidence="3">cv. Chardonnay</strain>
        <tissue evidence="2">Leaf</tissue>
    </source>
</reference>
<dbReference type="PANTHER" id="PTHR34380:SF1">
    <property type="entry name" value="OS01G0221300 PROTEIN"/>
    <property type="match status" value="1"/>
</dbReference>
<gene>
    <name evidence="2" type="ORF">CK203_030890</name>
</gene>
<name>A0A438ID75_VITVI</name>
<accession>A0A438ID75</accession>
<proteinExistence type="predicted"/>
<protein>
    <submittedName>
        <fullName evidence="2">Uncharacterized protein</fullName>
    </submittedName>
</protein>
<comment type="caution">
    <text evidence="2">The sequence shown here is derived from an EMBL/GenBank/DDBJ whole genome shotgun (WGS) entry which is preliminary data.</text>
</comment>
<sequence>MGIAAGKSLALRNRQHPLSGKAKLELGLLNVDSDEGIVTKEVNDTVKAKDGSDVGGDLDHLQTKVQMVHHDKPYSAAIHSSCKSPGTPSIDAQYKYLTHPKGEKKAIHLDDEVEYGRRVRKQLSFEEECSNKKMAPSTPAGAGPASVGVIHISDNDDEPDIMTIKMPTPEIQGIHTVCVSADHASGITVDDGKEMTSENSLKKTISYQSDGEDLSGCKGNVPFVSTPKRKKRPNIVTSDSESDGGDDKVPTRKFKRLHLGELICDPTSSHLNSCSTSATVSGVDCVRGALTPPKRRLMTLRECEKKGRAETNLASNLNARETENQSEILTNEDVEASETEEVGSDSEGESLGGFIINDSEVSGESEGTVIKKSKWEFEADMLAAFGKDPELCMKAVCALYRQQTSEEKTVKETIYSNQRGFSQCDALRGTTLAEYLTDGDPQGDLKKSVKDLQQYHPKALELCRTLATHYSKQLFAIYQNKEDPFFLSS</sequence>
<evidence type="ECO:0000256" key="1">
    <source>
        <dbReference type="SAM" id="MobiDB-lite"/>
    </source>
</evidence>
<feature type="region of interest" description="Disordered" evidence="1">
    <location>
        <begin position="216"/>
        <end position="251"/>
    </location>
</feature>
<evidence type="ECO:0000313" key="2">
    <source>
        <dbReference type="EMBL" id="RVW94662.1"/>
    </source>
</evidence>
<dbReference type="Proteomes" id="UP000288805">
    <property type="component" value="Unassembled WGS sequence"/>
</dbReference>
<organism evidence="2 3">
    <name type="scientific">Vitis vinifera</name>
    <name type="common">Grape</name>
    <dbReference type="NCBI Taxonomy" id="29760"/>
    <lineage>
        <taxon>Eukaryota</taxon>
        <taxon>Viridiplantae</taxon>
        <taxon>Streptophyta</taxon>
        <taxon>Embryophyta</taxon>
        <taxon>Tracheophyta</taxon>
        <taxon>Spermatophyta</taxon>
        <taxon>Magnoliopsida</taxon>
        <taxon>eudicotyledons</taxon>
        <taxon>Gunneridae</taxon>
        <taxon>Pentapetalae</taxon>
        <taxon>rosids</taxon>
        <taxon>Vitales</taxon>
        <taxon>Vitaceae</taxon>
        <taxon>Viteae</taxon>
        <taxon>Vitis</taxon>
    </lineage>
</organism>